<evidence type="ECO:0000256" key="3">
    <source>
        <dbReference type="ARBA" id="ARBA00022989"/>
    </source>
</evidence>
<dbReference type="InterPro" id="IPR009908">
    <property type="entry name" value="Methylamine_util_MauE"/>
</dbReference>
<dbReference type="NCBIfam" id="NF045576">
    <property type="entry name" value="BT_3928_fam"/>
    <property type="match status" value="1"/>
</dbReference>
<evidence type="ECO:0000259" key="6">
    <source>
        <dbReference type="Pfam" id="PF07291"/>
    </source>
</evidence>
<dbReference type="RefSeq" id="WP_171609504.1">
    <property type="nucleotide sequence ID" value="NZ_WHPF01000016.1"/>
</dbReference>
<evidence type="ECO:0000256" key="2">
    <source>
        <dbReference type="ARBA" id="ARBA00022692"/>
    </source>
</evidence>
<dbReference type="Proteomes" id="UP000598971">
    <property type="component" value="Unassembled WGS sequence"/>
</dbReference>
<reference evidence="7" key="1">
    <citation type="submission" date="2019-10" db="EMBL/GenBank/DDBJ databases">
        <title>Draft genome sequence of Panacibacter sp. KCS-6.</title>
        <authorList>
            <person name="Yim K.J."/>
        </authorList>
    </citation>
    <scope>NUCLEOTIDE SEQUENCE</scope>
    <source>
        <strain evidence="7">KCS-6</strain>
    </source>
</reference>
<dbReference type="Pfam" id="PF07291">
    <property type="entry name" value="MauE"/>
    <property type="match status" value="1"/>
</dbReference>
<evidence type="ECO:0000313" key="8">
    <source>
        <dbReference type="Proteomes" id="UP000598971"/>
    </source>
</evidence>
<evidence type="ECO:0000313" key="7">
    <source>
        <dbReference type="EMBL" id="NNV57557.1"/>
    </source>
</evidence>
<proteinExistence type="predicted"/>
<evidence type="ECO:0000256" key="4">
    <source>
        <dbReference type="ARBA" id="ARBA00023136"/>
    </source>
</evidence>
<evidence type="ECO:0000256" key="1">
    <source>
        <dbReference type="ARBA" id="ARBA00004141"/>
    </source>
</evidence>
<organism evidence="7 8">
    <name type="scientific">Limnovirga soli</name>
    <dbReference type="NCBI Taxonomy" id="2656915"/>
    <lineage>
        <taxon>Bacteria</taxon>
        <taxon>Pseudomonadati</taxon>
        <taxon>Bacteroidota</taxon>
        <taxon>Chitinophagia</taxon>
        <taxon>Chitinophagales</taxon>
        <taxon>Chitinophagaceae</taxon>
        <taxon>Limnovirga</taxon>
    </lineage>
</organism>
<keyword evidence="4 5" id="KW-0472">Membrane</keyword>
<gene>
    <name evidence="7" type="ORF">GD597_18945</name>
</gene>
<feature type="transmembrane region" description="Helical" evidence="5">
    <location>
        <begin position="80"/>
        <end position="98"/>
    </location>
</feature>
<comment type="subcellular location">
    <subcellularLocation>
        <location evidence="1">Membrane</location>
        <topology evidence="1">Multi-pass membrane protein</topology>
    </subcellularLocation>
</comment>
<keyword evidence="3 5" id="KW-1133">Transmembrane helix</keyword>
<feature type="transmembrane region" description="Helical" evidence="5">
    <location>
        <begin position="148"/>
        <end position="168"/>
    </location>
</feature>
<feature type="transmembrane region" description="Helical" evidence="5">
    <location>
        <begin position="118"/>
        <end position="136"/>
    </location>
</feature>
<dbReference type="GO" id="GO:0016020">
    <property type="term" value="C:membrane"/>
    <property type="evidence" value="ECO:0007669"/>
    <property type="project" value="UniProtKB-SubCell"/>
</dbReference>
<dbReference type="GO" id="GO:0030416">
    <property type="term" value="P:methylamine metabolic process"/>
    <property type="evidence" value="ECO:0007669"/>
    <property type="project" value="InterPro"/>
</dbReference>
<name>A0A8J8JT08_9BACT</name>
<comment type="caution">
    <text evidence="7">The sequence shown here is derived from an EMBL/GenBank/DDBJ whole genome shotgun (WGS) entry which is preliminary data.</text>
</comment>
<feature type="domain" description="Methylamine utilisation protein MauE" evidence="6">
    <location>
        <begin position="4"/>
        <end position="134"/>
    </location>
</feature>
<feature type="transmembrane region" description="Helical" evidence="5">
    <location>
        <begin position="49"/>
        <end position="73"/>
    </location>
</feature>
<dbReference type="AlphaFoldDB" id="A0A8J8JT08"/>
<sequence>MKKNMLVIVRWVVGILFIFSGLVKANDPLGLSYKMQEFFEVFHLESLNGVALAFSLIMNVFEVLAGVAVIIGWRMRLFSWLLLLLIIFFTFLTGYAYLSGNIKTCGCFGDCLPLTAQTSFIKDVILLVLILFLFINTKHIHAAFTSPLPVVLLLVCVASVSWMQSYVLHHLPFRDCLPYKVGDNILANMEAPDGMGDIYDVVFTYKHNGQTIDYKADNLPADLDSTYEFVDRSQKLVKKGVEPKIQEFALNALSGADTTETILTQSHAYVMLWINDFSNSEAWHNADFDKLLNDLSAKSTPFFIVTSAKEKAIEMFGNNSKITILVCDGTVIKTAARVNPTYFYMNAAEVKAKNSYLDIEAFTNAIGK</sequence>
<keyword evidence="2 5" id="KW-0812">Transmembrane</keyword>
<dbReference type="EMBL" id="WHPF01000016">
    <property type="protein sequence ID" value="NNV57557.1"/>
    <property type="molecule type" value="Genomic_DNA"/>
</dbReference>
<evidence type="ECO:0000256" key="5">
    <source>
        <dbReference type="SAM" id="Phobius"/>
    </source>
</evidence>
<keyword evidence="8" id="KW-1185">Reference proteome</keyword>
<protein>
    <submittedName>
        <fullName evidence="7">DoxX family membrane protein</fullName>
    </submittedName>
</protein>
<accession>A0A8J8JT08</accession>